<reference evidence="3 4" key="1">
    <citation type="submission" date="2017-01" db="EMBL/GenBank/DDBJ databases">
        <title>First report of the plasmid-mediated mcr-1 gene in Citrobacter freudii.</title>
        <authorList>
            <person name="Liu J."/>
            <person name="Yang Y."/>
            <person name="Li Y."/>
            <person name="Liu D."/>
            <person name="Tuo H."/>
            <person name="Davis M."/>
            <person name="Zhang A."/>
        </authorList>
    </citation>
    <scope>NUCLEOTIDE SEQUENCE [LARGE SCALE GENOMIC DNA]</scope>
    <source>
        <strain evidence="3 4">SCC4</strain>
    </source>
</reference>
<evidence type="ECO:0000313" key="4">
    <source>
        <dbReference type="Proteomes" id="UP000185597"/>
    </source>
</evidence>
<feature type="transmembrane region" description="Helical" evidence="1">
    <location>
        <begin position="157"/>
        <end position="179"/>
    </location>
</feature>
<sequence length="181" mass="21084">MLKHLSENRVLIDLVWSYEPASHEPYYLDWLAHLRRTHRQLTGQSDEGEMVTGFCTKHSTLYEPFALWMKALYGDGIYYYEQAESCYFLIISHGVPVSGSDRLVSRRFWMKLKEQLKESPQYAELPLIQLTEQHIEAVIEGCTGHQQRQKKRRQMMIGALIAGGIVFLLVFMTLLKLFIKG</sequence>
<name>A0A1R0G1D8_CITBR</name>
<organism evidence="2 5">
    <name type="scientific">Citrobacter braakii</name>
    <dbReference type="NCBI Taxonomy" id="57706"/>
    <lineage>
        <taxon>Bacteria</taxon>
        <taxon>Pseudomonadati</taxon>
        <taxon>Pseudomonadota</taxon>
        <taxon>Gammaproteobacteria</taxon>
        <taxon>Enterobacterales</taxon>
        <taxon>Enterobacteriaceae</taxon>
        <taxon>Citrobacter</taxon>
        <taxon>Citrobacter freundii complex</taxon>
    </lineage>
</organism>
<dbReference type="AlphaFoldDB" id="A0A1R0G1D8"/>
<dbReference type="EMBL" id="JACXSK010000001">
    <property type="protein sequence ID" value="MBD3121626.1"/>
    <property type="molecule type" value="Genomic_DNA"/>
</dbReference>
<dbReference type="Proteomes" id="UP000185597">
    <property type="component" value="Unassembled WGS sequence"/>
</dbReference>
<keyword evidence="1" id="KW-1133">Transmembrane helix</keyword>
<evidence type="ECO:0000313" key="3">
    <source>
        <dbReference type="EMBL" id="OLY70657.1"/>
    </source>
</evidence>
<dbReference type="RefSeq" id="WP_049040754.1">
    <property type="nucleotide sequence ID" value="NZ_CP099366.1"/>
</dbReference>
<keyword evidence="1" id="KW-0472">Membrane</keyword>
<evidence type="ECO:0000256" key="1">
    <source>
        <dbReference type="SAM" id="Phobius"/>
    </source>
</evidence>
<evidence type="ECO:0000313" key="5">
    <source>
        <dbReference type="Proteomes" id="UP000605024"/>
    </source>
</evidence>
<accession>A0A1R0G1D8</accession>
<dbReference type="Proteomes" id="UP000605024">
    <property type="component" value="Unassembled WGS sequence"/>
</dbReference>
<dbReference type="OrthoDB" id="6507023at2"/>
<evidence type="ECO:0000313" key="2">
    <source>
        <dbReference type="EMBL" id="MBD3121626.1"/>
    </source>
</evidence>
<comment type="caution">
    <text evidence="2">The sequence shown here is derived from an EMBL/GenBank/DDBJ whole genome shotgun (WGS) entry which is preliminary data.</text>
</comment>
<proteinExistence type="predicted"/>
<protein>
    <submittedName>
        <fullName evidence="2">Uncharacterized protein</fullName>
    </submittedName>
</protein>
<dbReference type="EMBL" id="MTCP01000001">
    <property type="protein sequence ID" value="OLY70657.1"/>
    <property type="molecule type" value="Genomic_DNA"/>
</dbReference>
<keyword evidence="1" id="KW-0812">Transmembrane</keyword>
<gene>
    <name evidence="3" type="ORF">BWD41_02985</name>
    <name evidence="2" type="ORF">ID160_02930</name>
</gene>
<reference evidence="2" key="2">
    <citation type="submission" date="2020-09" db="EMBL/GenBank/DDBJ databases">
        <title>Characterization of IncC plasmids in Enterobacterales of food-producing animals originating from China.</title>
        <authorList>
            <person name="Zhang Y."/>
            <person name="Lei C.-W."/>
        </authorList>
    </citation>
    <scope>NUCLEOTIDE SEQUENCE</scope>
    <source>
        <strain evidence="2">CC1</strain>
    </source>
</reference>